<dbReference type="GO" id="GO:0006144">
    <property type="term" value="P:purine nucleobase metabolic process"/>
    <property type="evidence" value="ECO:0007669"/>
    <property type="project" value="UniProtKB-KW"/>
</dbReference>
<dbReference type="AlphaFoldDB" id="A0A084G0K4"/>
<evidence type="ECO:0000313" key="3">
    <source>
        <dbReference type="EMBL" id="KEZ40866.1"/>
    </source>
</evidence>
<reference evidence="3 4" key="1">
    <citation type="journal article" date="2014" name="Genome Announc.">
        <title>Draft genome sequence of the pathogenic fungus Scedosporium apiospermum.</title>
        <authorList>
            <person name="Vandeputte P."/>
            <person name="Ghamrawi S."/>
            <person name="Rechenmann M."/>
            <person name="Iltis A."/>
            <person name="Giraud S."/>
            <person name="Fleury M."/>
            <person name="Thornton C."/>
            <person name="Delhaes L."/>
            <person name="Meyer W."/>
            <person name="Papon N."/>
            <person name="Bouchara J.P."/>
        </authorList>
    </citation>
    <scope>NUCLEOTIDE SEQUENCE [LARGE SCALE GENOMIC DNA]</scope>
    <source>
        <strain evidence="3 4">IHEM 14462</strain>
    </source>
</reference>
<comment type="caution">
    <text evidence="3">The sequence shown here is derived from an EMBL/GenBank/DDBJ whole genome shotgun (WGS) entry which is preliminary data.</text>
</comment>
<name>A0A084G0K4_PSEDA</name>
<dbReference type="KEGG" id="sapo:SAPIO_CDS7921"/>
<organism evidence="3 4">
    <name type="scientific">Pseudallescheria apiosperma</name>
    <name type="common">Scedosporium apiospermum</name>
    <dbReference type="NCBI Taxonomy" id="563466"/>
    <lineage>
        <taxon>Eukaryota</taxon>
        <taxon>Fungi</taxon>
        <taxon>Dikarya</taxon>
        <taxon>Ascomycota</taxon>
        <taxon>Pezizomycotina</taxon>
        <taxon>Sordariomycetes</taxon>
        <taxon>Hypocreomycetidae</taxon>
        <taxon>Microascales</taxon>
        <taxon>Microascaceae</taxon>
        <taxon>Scedosporium</taxon>
    </lineage>
</organism>
<dbReference type="GeneID" id="27726993"/>
<dbReference type="Gene3D" id="1.10.3330.10">
    <property type="entry name" value="Oxo-4-hydroxy-4-carboxy-5-ureidoimidazoline decarboxylase"/>
    <property type="match status" value="1"/>
</dbReference>
<gene>
    <name evidence="3" type="ORF">SAPIO_CDS7921</name>
</gene>
<dbReference type="InterPro" id="IPR018020">
    <property type="entry name" value="OHCU_decarboxylase"/>
</dbReference>
<evidence type="ECO:0000259" key="2">
    <source>
        <dbReference type="Pfam" id="PF09349"/>
    </source>
</evidence>
<proteinExistence type="predicted"/>
<keyword evidence="1" id="KW-0659">Purine metabolism</keyword>
<dbReference type="OrthoDB" id="5398391at2759"/>
<keyword evidence="4" id="KW-1185">Reference proteome</keyword>
<dbReference type="InterPro" id="IPR036778">
    <property type="entry name" value="OHCU_decarboxylase_sf"/>
</dbReference>
<dbReference type="Pfam" id="PF09349">
    <property type="entry name" value="OHCU_decarbox"/>
    <property type="match status" value="1"/>
</dbReference>
<dbReference type="HOGENOM" id="CLU_092522_0_1_1"/>
<dbReference type="PANTHER" id="PTHR37987:SF1">
    <property type="entry name" value="OXO-4-HYDROXY-4-CARBOXY-5-UREIDOIMIDAZOLINE DECARBOXYLASE DOMAIN-CONTAINING PROTEIN"/>
    <property type="match status" value="1"/>
</dbReference>
<dbReference type="Proteomes" id="UP000028545">
    <property type="component" value="Unassembled WGS sequence"/>
</dbReference>
<feature type="domain" description="Oxo-4-hydroxy-4-carboxy-5-ureidoimidazoline decarboxylase" evidence="2">
    <location>
        <begin position="18"/>
        <end position="182"/>
    </location>
</feature>
<dbReference type="RefSeq" id="XP_016640665.1">
    <property type="nucleotide sequence ID" value="XM_016789685.1"/>
</dbReference>
<dbReference type="OMA" id="AIQAMCD"/>
<dbReference type="VEuPathDB" id="FungiDB:SAPIO_CDS7921"/>
<accession>A0A084G0K4</accession>
<dbReference type="EMBL" id="JOWA01000113">
    <property type="protein sequence ID" value="KEZ40866.1"/>
    <property type="molecule type" value="Genomic_DNA"/>
</dbReference>
<protein>
    <submittedName>
        <fullName evidence="3">OHCU decarboxylase</fullName>
    </submittedName>
</protein>
<evidence type="ECO:0000256" key="1">
    <source>
        <dbReference type="ARBA" id="ARBA00022631"/>
    </source>
</evidence>
<dbReference type="PANTHER" id="PTHR37987">
    <property type="entry name" value="CHROMOSOME 9, WHOLE GENOME SHOTGUN SEQUENCE"/>
    <property type="match status" value="1"/>
</dbReference>
<sequence>MATVAPARLPAISSLSGLSLAQQTEILDLLFEPSPSIHELLLPLFRKKGEFASYDDFITEAHAVFSTLRTDSSPTSSDEYPDARAKLHSILGSHPRLGAKKVESAQSAAEQAQLQSGDGSELAALNAEYEKTFPGLRYVVFVNGRPRPVIMENMRERIARGDISLEEQEGIQAMCDIARDRAAKLQRV</sequence>
<evidence type="ECO:0000313" key="4">
    <source>
        <dbReference type="Proteomes" id="UP000028545"/>
    </source>
</evidence>
<dbReference type="SUPFAM" id="SSF158694">
    <property type="entry name" value="UraD-Like"/>
    <property type="match status" value="1"/>
</dbReference>